<name>A0AAF0YFS4_9TREE</name>
<keyword evidence="3" id="KW-1185">Reference proteome</keyword>
<feature type="compositionally biased region" description="Pro residues" evidence="1">
    <location>
        <begin position="40"/>
        <end position="49"/>
    </location>
</feature>
<accession>A0AAF0YFS4</accession>
<dbReference type="RefSeq" id="XP_062630225.1">
    <property type="nucleotide sequence ID" value="XM_062774241.1"/>
</dbReference>
<feature type="region of interest" description="Disordered" evidence="1">
    <location>
        <begin position="1"/>
        <end position="238"/>
    </location>
</feature>
<dbReference type="Proteomes" id="UP000827549">
    <property type="component" value="Chromosome 5"/>
</dbReference>
<protein>
    <submittedName>
        <fullName evidence="2">Uncharacterized protein</fullName>
    </submittedName>
</protein>
<feature type="compositionally biased region" description="Low complexity" evidence="1">
    <location>
        <begin position="152"/>
        <end position="215"/>
    </location>
</feature>
<evidence type="ECO:0000313" key="2">
    <source>
        <dbReference type="EMBL" id="WOO84199.1"/>
    </source>
</evidence>
<dbReference type="GeneID" id="87810892"/>
<organism evidence="2 3">
    <name type="scientific">Vanrija pseudolonga</name>
    <dbReference type="NCBI Taxonomy" id="143232"/>
    <lineage>
        <taxon>Eukaryota</taxon>
        <taxon>Fungi</taxon>
        <taxon>Dikarya</taxon>
        <taxon>Basidiomycota</taxon>
        <taxon>Agaricomycotina</taxon>
        <taxon>Tremellomycetes</taxon>
        <taxon>Trichosporonales</taxon>
        <taxon>Trichosporonaceae</taxon>
        <taxon>Vanrija</taxon>
    </lineage>
</organism>
<feature type="compositionally biased region" description="Low complexity" evidence="1">
    <location>
        <begin position="125"/>
        <end position="138"/>
    </location>
</feature>
<proteinExistence type="predicted"/>
<gene>
    <name evidence="2" type="ORF">LOC62_05G007720</name>
</gene>
<dbReference type="EMBL" id="CP086718">
    <property type="protein sequence ID" value="WOO84199.1"/>
    <property type="molecule type" value="Genomic_DNA"/>
</dbReference>
<feature type="compositionally biased region" description="Low complexity" evidence="1">
    <location>
        <begin position="19"/>
        <end position="39"/>
    </location>
</feature>
<evidence type="ECO:0000256" key="1">
    <source>
        <dbReference type="SAM" id="MobiDB-lite"/>
    </source>
</evidence>
<reference evidence="2" key="1">
    <citation type="submission" date="2023-10" db="EMBL/GenBank/DDBJ databases">
        <authorList>
            <person name="Noh H."/>
        </authorList>
    </citation>
    <scope>NUCLEOTIDE SEQUENCE</scope>
    <source>
        <strain evidence="2">DUCC4014</strain>
    </source>
</reference>
<sequence>MKRFKSAFRKDGRDGASGQQGQQQPQGYPLSPPGQQQQHPPWPPQPPPQQQQQFYASPPPQAYPAQTYAPPPQQHKQAYPTVPPVAPGQHHQQPSPAAAHGHNIEESYTHTHSRATPPAPDPVQLALLHSPSPLQLSPETGATDAKPQQSIAQRQQVPAAAAQPDQQPQSQSQSEPAAATATSRASSATLESPSPAARARSTASPSTTLASASPAPAAPAPAPNPNSTRIERTSRSGAALRADRFGAAQLVAALEDMGTPDDAFDAAGVAVGARLVPWVSAHIADRDPRTQACALRALDVVSDADVLAAFKAGGMSLDTRLRLARALSAPTRTSVVDTLVALPVEEDPPVAATLLPYASRDVEARFLPALLERVGRWSALAKRHPGALQASLEGAMSREEKYALRPRRYRLALAALVKRAPRLVPFLWPRAVAPSTRPFLTALADVMPGAALLALKENDSLDPSRRLLRRLGRSGAPQVTDYAVHLAKRGETEVLSVFLRDMPPTLRCTVGTACKGRAVRWVDIVKTFSMRDAEPIAAAEMKSELSFEEEMEWVALLPPNDGNEILFSTMSWPETSARASAASALIQLNARMGVPQLLALTVAAMSRFGVTDPEVAYAVAKSLGTLPPRLIHHDMMPLLEPVVLSALEATDAPRQVLLDLVCGVIQAKADSKPHVDFFVRCFAAIVDKAGSELEIDFPVLVHRRGQERNIYSLFKPHVDAERARGSFSLLGSLPAALHPHTRAIPALHDDIGAFLFSELADTPHWRTLVPNLVYHYLLPPATQRARLEKVLARHPSVAGLDFVAVHLGKRYTDLLEPYISAPLPGSSVDKPEVFIPFPDGRCTAAWTAEQVDTLLRTYRRTLANPFASRRVWQSIFRVLSTIRGGNRIAEDYIASGDAEVSRWAYSALARCPSIKLGRWRDGFYGMFMLATQPPVYDKAKVTQGELDAWLGRYVQPFHLQCMFTASRFSLPSNMVEMLVKFFADTRWSVHERAGVAAFAIVAYRLPATQVRMELIHGPTIEAIAVTPHGAQERLYAIATRLLSKEKSSGWDLLGDALESPQSYPALRSLRPQGIILSYREHLASHLGTLAQHNLSDTACIECLAALVPYLTQDHQRAMLHVLRDLFSLELSTDPKTSARSPGPLAAGRALCRLARDDVSIYVLCEAVQRLVPKPDLPLDTQSRHFRERVTKSILPEFYSQRKDASAEFDEEHEGVRAVEAMRAVAEILGKHTAVFPEDAAHLYNYTLNVDAPADGIVAHIRKSPRLVKQGPRWLGVSRVLEGMERTAERQTEWLKVAQVLADDIDESLVLTALDIVEHLTADGCTPEWRALLAKLRRSRFGAVRKASTTGAARWDMAEVKRRKAEEAAAGPKQPSAQAAAMKAAADAASAKALADMGGVIVGEPAPRAPRAAATSQAVKGYTV</sequence>
<evidence type="ECO:0000313" key="3">
    <source>
        <dbReference type="Proteomes" id="UP000827549"/>
    </source>
</evidence>